<sequence>MPATPRSPKSIAARKVHVTPLQNRPKGAVRAKSGCYTCRIRRKKCDERRIGDESGPCETCIRLKLECLGFGAKRPDWLRESHKVAQIRDRIKAHLAAQGMIKGHAGSGARIPLQDEILRLSDPSLDHEIPRGGGYQSGTSSSAGSPAREDSVESDRHYQHHQHRIAPYHQHRPSYSFHHHHYGGDYNQDVMSSRCDSPSDMNHPYEFPDANADMPNYSLQTIYQNPAKKSIFGPHYHTLWTIEQEPDPDIGPEDPSPTVIRPSQYLPFECVNQSMKDYVDNVVKIQYLLGDNLTLPEMIWQAVNTHQASQEAVRLLSSTYYSRNHDPNQRVVDGQTVAIRIDHLRSTLYATPIFTSDDAMAALHVVSVYLFDGGKGPWLDFLTLACTYAARVLDHPRYFRVYSNALESASPKDAFVIKTAIWFDVIASITTQQAPILIQYIRELFKPNQSFVGSPPTYTMMSPMGCENVVVWALAEASELSCWKSRHERMGDLSIRELVRRASEIEPYLQAGPQPIKPCDSPESWARYFASEIFRTSTKLFLKSVEAGDFPNVSEIKYCVQDVVNCLQETFSRIHLINSQVELVSAVIRSTVFGIYLCASLAEEPVMHGLEVMLQQHSGNEGVGNCLSVSQLLQDLQWHRANSSPSNPVPWRRLLAQQKMLLV</sequence>
<feature type="compositionally biased region" description="Basic and acidic residues" evidence="3">
    <location>
        <begin position="147"/>
        <end position="157"/>
    </location>
</feature>
<feature type="region of interest" description="Disordered" evidence="3">
    <location>
        <begin position="124"/>
        <end position="163"/>
    </location>
</feature>
<dbReference type="OrthoDB" id="5419315at2759"/>
<name>A0A9P6EPT0_9AGAR</name>
<dbReference type="InterPro" id="IPR001138">
    <property type="entry name" value="Zn2Cys6_DnaBD"/>
</dbReference>
<dbReference type="PROSITE" id="PS00463">
    <property type="entry name" value="ZN2_CY6_FUNGAL_1"/>
    <property type="match status" value="1"/>
</dbReference>
<dbReference type="PANTHER" id="PTHR37534">
    <property type="entry name" value="TRANSCRIPTIONAL ACTIVATOR PROTEIN UGA3"/>
    <property type="match status" value="1"/>
</dbReference>
<dbReference type="Proteomes" id="UP000807306">
    <property type="component" value="Unassembled WGS sequence"/>
</dbReference>
<feature type="domain" description="Zn(2)-C6 fungal-type" evidence="4">
    <location>
        <begin position="34"/>
        <end position="67"/>
    </location>
</feature>
<organism evidence="5 6">
    <name type="scientific">Crepidotus variabilis</name>
    <dbReference type="NCBI Taxonomy" id="179855"/>
    <lineage>
        <taxon>Eukaryota</taxon>
        <taxon>Fungi</taxon>
        <taxon>Dikarya</taxon>
        <taxon>Basidiomycota</taxon>
        <taxon>Agaricomycotina</taxon>
        <taxon>Agaricomycetes</taxon>
        <taxon>Agaricomycetidae</taxon>
        <taxon>Agaricales</taxon>
        <taxon>Agaricineae</taxon>
        <taxon>Crepidotaceae</taxon>
        <taxon>Crepidotus</taxon>
    </lineage>
</organism>
<protein>
    <recommendedName>
        <fullName evidence="4">Zn(2)-C6 fungal-type domain-containing protein</fullName>
    </recommendedName>
</protein>
<comment type="caution">
    <text evidence="5">The sequence shown here is derived from an EMBL/GenBank/DDBJ whole genome shotgun (WGS) entry which is preliminary data.</text>
</comment>
<keyword evidence="6" id="KW-1185">Reference proteome</keyword>
<dbReference type="GO" id="GO:0000981">
    <property type="term" value="F:DNA-binding transcription factor activity, RNA polymerase II-specific"/>
    <property type="evidence" value="ECO:0007669"/>
    <property type="project" value="InterPro"/>
</dbReference>
<dbReference type="SMART" id="SM00066">
    <property type="entry name" value="GAL4"/>
    <property type="match status" value="1"/>
</dbReference>
<evidence type="ECO:0000256" key="1">
    <source>
        <dbReference type="ARBA" id="ARBA00004123"/>
    </source>
</evidence>
<dbReference type="CDD" id="cd00067">
    <property type="entry name" value="GAL4"/>
    <property type="match status" value="1"/>
</dbReference>
<evidence type="ECO:0000256" key="3">
    <source>
        <dbReference type="SAM" id="MobiDB-lite"/>
    </source>
</evidence>
<dbReference type="SUPFAM" id="SSF57701">
    <property type="entry name" value="Zn2/Cys6 DNA-binding domain"/>
    <property type="match status" value="1"/>
</dbReference>
<dbReference type="InterPro" id="IPR036864">
    <property type="entry name" value="Zn2-C6_fun-type_DNA-bd_sf"/>
</dbReference>
<proteinExistence type="predicted"/>
<dbReference type="Pfam" id="PF11951">
    <property type="entry name" value="Fungal_trans_2"/>
    <property type="match status" value="1"/>
</dbReference>
<reference evidence="5" key="1">
    <citation type="submission" date="2020-11" db="EMBL/GenBank/DDBJ databases">
        <authorList>
            <consortium name="DOE Joint Genome Institute"/>
            <person name="Ahrendt S."/>
            <person name="Riley R."/>
            <person name="Andreopoulos W."/>
            <person name="Labutti K."/>
            <person name="Pangilinan J."/>
            <person name="Ruiz-Duenas F.J."/>
            <person name="Barrasa J.M."/>
            <person name="Sanchez-Garcia M."/>
            <person name="Camarero S."/>
            <person name="Miyauchi S."/>
            <person name="Serrano A."/>
            <person name="Linde D."/>
            <person name="Babiker R."/>
            <person name="Drula E."/>
            <person name="Ayuso-Fernandez I."/>
            <person name="Pacheco R."/>
            <person name="Padilla G."/>
            <person name="Ferreira P."/>
            <person name="Barriuso J."/>
            <person name="Kellner H."/>
            <person name="Castanera R."/>
            <person name="Alfaro M."/>
            <person name="Ramirez L."/>
            <person name="Pisabarro A.G."/>
            <person name="Kuo A."/>
            <person name="Tritt A."/>
            <person name="Lipzen A."/>
            <person name="He G."/>
            <person name="Yan M."/>
            <person name="Ng V."/>
            <person name="Cullen D."/>
            <person name="Martin F."/>
            <person name="Rosso M.-N."/>
            <person name="Henrissat B."/>
            <person name="Hibbett D."/>
            <person name="Martinez A.T."/>
            <person name="Grigoriev I.V."/>
        </authorList>
    </citation>
    <scope>NUCLEOTIDE SEQUENCE</scope>
    <source>
        <strain evidence="5">CBS 506.95</strain>
    </source>
</reference>
<evidence type="ECO:0000313" key="5">
    <source>
        <dbReference type="EMBL" id="KAF9532464.1"/>
    </source>
</evidence>
<evidence type="ECO:0000256" key="2">
    <source>
        <dbReference type="ARBA" id="ARBA00023242"/>
    </source>
</evidence>
<accession>A0A9P6EPT0</accession>
<evidence type="ECO:0000313" key="6">
    <source>
        <dbReference type="Proteomes" id="UP000807306"/>
    </source>
</evidence>
<keyword evidence="2" id="KW-0539">Nucleus</keyword>
<dbReference type="GO" id="GO:0008270">
    <property type="term" value="F:zinc ion binding"/>
    <property type="evidence" value="ECO:0007669"/>
    <property type="project" value="InterPro"/>
</dbReference>
<dbReference type="PANTHER" id="PTHR37534:SF20">
    <property type="entry name" value="PRO1A C6 ZINK-FINGER PROTEIN"/>
    <property type="match status" value="1"/>
</dbReference>
<dbReference type="GO" id="GO:0005634">
    <property type="term" value="C:nucleus"/>
    <property type="evidence" value="ECO:0007669"/>
    <property type="project" value="UniProtKB-SubCell"/>
</dbReference>
<evidence type="ECO:0000259" key="4">
    <source>
        <dbReference type="PROSITE" id="PS50048"/>
    </source>
</evidence>
<comment type="subcellular location">
    <subcellularLocation>
        <location evidence="1">Nucleus</location>
    </subcellularLocation>
</comment>
<dbReference type="EMBL" id="MU157831">
    <property type="protein sequence ID" value="KAF9532464.1"/>
    <property type="molecule type" value="Genomic_DNA"/>
</dbReference>
<dbReference type="PROSITE" id="PS50048">
    <property type="entry name" value="ZN2_CY6_FUNGAL_2"/>
    <property type="match status" value="1"/>
</dbReference>
<gene>
    <name evidence="5" type="ORF">CPB83DRAFT_846832</name>
</gene>
<dbReference type="InterPro" id="IPR021858">
    <property type="entry name" value="Fun_TF"/>
</dbReference>
<dbReference type="AlphaFoldDB" id="A0A9P6EPT0"/>